<gene>
    <name evidence="1" type="ORF">XdyCFBP7245_00465</name>
</gene>
<dbReference type="Proteomes" id="UP000238908">
    <property type="component" value="Unassembled WGS sequence"/>
</dbReference>
<dbReference type="RefSeq" id="WP_104613910.1">
    <property type="nucleotide sequence ID" value="NZ_JBHLXZ010000001.1"/>
</dbReference>
<sequence>MKRKFVTEYALGYMNSYSAIVTAHQLMQGGDLKKSHQDELNKCHIYIIAAKPTTYFNPDTLKLENDLLSGEIGYKVDGKETWVNFKDFPWKLSEGAVTINCKYPYREVCSYNAAGEEVRYIPAYVVAHEFTDQNGLGANDLNKYEALYVGQSIGQGNRSAQQRLLSHSTLQKILALTAYDYPDKDITLLMYQFEHGNVFSSMDGRAIDAINTEENEDRLINAIHNPPNKKQKIGLIEAGLIRYFRPRYNEKFKIKFPSAKHKTLQSCYDLDVSALIIELDSSELNYYLYSEEVPPKNHHTAKFDLVAPQSRYSFFNATDFTPLPGIVKAEKN</sequence>
<name>A0A2S7CBK3_9XANT</name>
<organism evidence="1 2">
    <name type="scientific">Xanthomonas dyei</name>
    <dbReference type="NCBI Taxonomy" id="743699"/>
    <lineage>
        <taxon>Bacteria</taxon>
        <taxon>Pseudomonadati</taxon>
        <taxon>Pseudomonadota</taxon>
        <taxon>Gammaproteobacteria</taxon>
        <taxon>Lysobacterales</taxon>
        <taxon>Lysobacteraceae</taxon>
        <taxon>Xanthomonas</taxon>
    </lineage>
</organism>
<protein>
    <submittedName>
        <fullName evidence="1">Uncharacterized protein</fullName>
    </submittedName>
</protein>
<reference evidence="1 2" key="1">
    <citation type="submission" date="2016-08" db="EMBL/GenBank/DDBJ databases">
        <authorList>
            <person name="Seilhamer J.J."/>
        </authorList>
    </citation>
    <scope>NUCLEOTIDE SEQUENCE [LARGE SCALE GENOMIC DNA]</scope>
    <source>
        <strain evidence="1 2">CFBP7245</strain>
    </source>
</reference>
<dbReference type="EMBL" id="MDEE01000001">
    <property type="protein sequence ID" value="PPU58958.1"/>
    <property type="molecule type" value="Genomic_DNA"/>
</dbReference>
<evidence type="ECO:0000313" key="2">
    <source>
        <dbReference type="Proteomes" id="UP000238908"/>
    </source>
</evidence>
<dbReference type="AlphaFoldDB" id="A0A2S7CBK3"/>
<evidence type="ECO:0000313" key="1">
    <source>
        <dbReference type="EMBL" id="PPU58958.1"/>
    </source>
</evidence>
<proteinExistence type="predicted"/>
<comment type="caution">
    <text evidence="1">The sequence shown here is derived from an EMBL/GenBank/DDBJ whole genome shotgun (WGS) entry which is preliminary data.</text>
</comment>
<accession>A0A2S7CBK3</accession>